<dbReference type="GO" id="GO:0005739">
    <property type="term" value="C:mitochondrion"/>
    <property type="evidence" value="ECO:0007669"/>
    <property type="project" value="InterPro"/>
</dbReference>
<dbReference type="Proteomes" id="UP000005240">
    <property type="component" value="Unassembled WGS sequence"/>
</dbReference>
<dbReference type="PANTHER" id="PTHR34561:SF1">
    <property type="entry name" value="NADH DEHYDROGENASE [UBIQUINONE] 1 ALPHA SUBCOMPLEX ASSEMBLY FACTOR 8"/>
    <property type="match status" value="1"/>
</dbReference>
<evidence type="ECO:0000313" key="3">
    <source>
        <dbReference type="Proteomes" id="UP000005240"/>
    </source>
</evidence>
<protein>
    <recommendedName>
        <fullName evidence="4">CHCH domain-containing protein</fullName>
    </recommendedName>
</protein>
<dbReference type="PROSITE" id="PS51808">
    <property type="entry name" value="CHCH"/>
    <property type="match status" value="1"/>
</dbReference>
<dbReference type="AlphaFoldDB" id="A0A180H290"/>
<dbReference type="InterPro" id="IPR036811">
    <property type="entry name" value="Ubol_cytC_Rdtase_hinge_dom_sf"/>
</dbReference>
<proteinExistence type="predicted"/>
<dbReference type="SUPFAM" id="SSF81531">
    <property type="entry name" value="Non-heme 11 kDa protein of cytochrome bc1 complex (Ubiquinol-cytochrome c reductase)"/>
    <property type="match status" value="1"/>
</dbReference>
<organism evidence="1">
    <name type="scientific">Puccinia triticina (isolate 1-1 / race 1 (BBBD))</name>
    <name type="common">Brown leaf rust fungus</name>
    <dbReference type="NCBI Taxonomy" id="630390"/>
    <lineage>
        <taxon>Eukaryota</taxon>
        <taxon>Fungi</taxon>
        <taxon>Dikarya</taxon>
        <taxon>Basidiomycota</taxon>
        <taxon>Pucciniomycotina</taxon>
        <taxon>Pucciniomycetes</taxon>
        <taxon>Pucciniales</taxon>
        <taxon>Pucciniaceae</taxon>
        <taxon>Puccinia</taxon>
    </lineage>
</organism>
<reference evidence="1" key="2">
    <citation type="submission" date="2016-05" db="EMBL/GenBank/DDBJ databases">
        <title>Comparative analysis highlights variable genome content of wheat rusts and divergence of the mating loci.</title>
        <authorList>
            <person name="Cuomo C.A."/>
            <person name="Bakkeren G."/>
            <person name="Szabo L."/>
            <person name="Khalil H."/>
            <person name="Joly D."/>
            <person name="Goldberg J."/>
            <person name="Young S."/>
            <person name="Zeng Q."/>
            <person name="Fellers J."/>
        </authorList>
    </citation>
    <scope>NUCLEOTIDE SEQUENCE [LARGE SCALE GENOMIC DNA]</scope>
    <source>
        <strain evidence="1">1-1 BBBD Race 1</strain>
    </source>
</reference>
<reference evidence="1" key="1">
    <citation type="submission" date="2009-11" db="EMBL/GenBank/DDBJ databases">
        <authorList>
            <consortium name="The Broad Institute Genome Sequencing Platform"/>
            <person name="Ward D."/>
            <person name="Feldgarden M."/>
            <person name="Earl A."/>
            <person name="Young S.K."/>
            <person name="Zeng Q."/>
            <person name="Koehrsen M."/>
            <person name="Alvarado L."/>
            <person name="Berlin A."/>
            <person name="Bochicchio J."/>
            <person name="Borenstein D."/>
            <person name="Chapman S.B."/>
            <person name="Chen Z."/>
            <person name="Engels R."/>
            <person name="Freedman E."/>
            <person name="Gellesch M."/>
            <person name="Goldberg J."/>
            <person name="Griggs A."/>
            <person name="Gujja S."/>
            <person name="Heilman E."/>
            <person name="Heiman D."/>
            <person name="Hepburn T."/>
            <person name="Howarth C."/>
            <person name="Jen D."/>
            <person name="Larson L."/>
            <person name="Lewis B."/>
            <person name="Mehta T."/>
            <person name="Park D."/>
            <person name="Pearson M."/>
            <person name="Roberts A."/>
            <person name="Saif S."/>
            <person name="Shea T."/>
            <person name="Shenoy N."/>
            <person name="Sisk P."/>
            <person name="Stolte C."/>
            <person name="Sykes S."/>
            <person name="Thomson T."/>
            <person name="Walk T."/>
            <person name="White J."/>
            <person name="Yandava C."/>
            <person name="Izard J."/>
            <person name="Baranova O.V."/>
            <person name="Blanton J.M."/>
            <person name="Tanner A.C."/>
            <person name="Dewhirst F.E."/>
            <person name="Haas B."/>
            <person name="Nusbaum C."/>
            <person name="Birren B."/>
        </authorList>
    </citation>
    <scope>NUCLEOTIDE SEQUENCE [LARGE SCALE GENOMIC DNA]</scope>
    <source>
        <strain evidence="1">1-1 BBBD Race 1</strain>
    </source>
</reference>
<dbReference type="InterPro" id="IPR034595">
    <property type="entry name" value="NDUFAF8"/>
</dbReference>
<evidence type="ECO:0008006" key="4">
    <source>
        <dbReference type="Google" id="ProtNLM"/>
    </source>
</evidence>
<dbReference type="GO" id="GO:0032981">
    <property type="term" value="P:mitochondrial respiratory chain complex I assembly"/>
    <property type="evidence" value="ECO:0007669"/>
    <property type="project" value="InterPro"/>
</dbReference>
<dbReference type="OrthoDB" id="3821113at2759"/>
<reference evidence="2 3" key="3">
    <citation type="journal article" date="2017" name="G3 (Bethesda)">
        <title>Comparative analysis highlights variable genome content of wheat rusts and divergence of the mating loci.</title>
        <authorList>
            <person name="Cuomo C.A."/>
            <person name="Bakkeren G."/>
            <person name="Khalil H.B."/>
            <person name="Panwar V."/>
            <person name="Joly D."/>
            <person name="Linning R."/>
            <person name="Sakthikumar S."/>
            <person name="Song X."/>
            <person name="Adiconis X."/>
            <person name="Fan L."/>
            <person name="Goldberg J.M."/>
            <person name="Levin J.Z."/>
            <person name="Young S."/>
            <person name="Zeng Q."/>
            <person name="Anikster Y."/>
            <person name="Bruce M."/>
            <person name="Wang M."/>
            <person name="Yin C."/>
            <person name="McCallum B."/>
            <person name="Szabo L.J."/>
            <person name="Hulbert S."/>
            <person name="Chen X."/>
            <person name="Fellers J.P."/>
        </authorList>
    </citation>
    <scope>NUCLEOTIDE SEQUENCE</scope>
    <source>
        <strain evidence="2">isolate 1-1 / race 1 (BBBD)</strain>
        <strain evidence="3">Isolate 1-1 / race 1 (BBBD)</strain>
    </source>
</reference>
<dbReference type="EnsemblFungi" id="PTTG_25628-t43_1">
    <property type="protein sequence ID" value="PTTG_25628-t43_1-p1"/>
    <property type="gene ID" value="PTTG_25628"/>
</dbReference>
<dbReference type="VEuPathDB" id="FungiDB:PTTG_25628"/>
<reference evidence="2" key="4">
    <citation type="submission" date="2025-05" db="UniProtKB">
        <authorList>
            <consortium name="EnsemblFungi"/>
        </authorList>
    </citation>
    <scope>IDENTIFICATION</scope>
    <source>
        <strain evidence="2">isolate 1-1 / race 1 (BBBD)</strain>
    </source>
</reference>
<evidence type="ECO:0000313" key="1">
    <source>
        <dbReference type="EMBL" id="OAV98729.1"/>
    </source>
</evidence>
<dbReference type="EMBL" id="ADAS02000006">
    <property type="protein sequence ID" value="OAV98729.1"/>
    <property type="molecule type" value="Genomic_DNA"/>
</dbReference>
<keyword evidence="3" id="KW-1185">Reference proteome</keyword>
<gene>
    <name evidence="1" type="ORF">PTTG_25628</name>
</gene>
<sequence>MTPPEIAPTPIDSCKRAGHRLGGYTTRVLGPTPGQRDRHSAKLNCSGKGGLGFRSEFPGVPLPPRVHLSQAEPIDLSTMQVSRPHLQSVANSLTALSSGPTPLNRLSQSVNANGPCRQASSEYGKCVARNYQQVERDSCLAEFMTFKQCVQQTVGKKW</sequence>
<name>A0A180H290_PUCT1</name>
<accession>A0A180H290</accession>
<dbReference type="PANTHER" id="PTHR34561">
    <property type="entry name" value="NADH DEHYDROGENASE [UBIQUINONE] 1 ALPHA SUBCOMPLEX ASSEMBLY FACTOR 8"/>
    <property type="match status" value="1"/>
</dbReference>
<evidence type="ECO:0000313" key="2">
    <source>
        <dbReference type="EnsemblFungi" id="PTTG_25628-t43_1-p1"/>
    </source>
</evidence>